<dbReference type="Pfam" id="PF00797">
    <property type="entry name" value="Acetyltransf_2"/>
    <property type="match status" value="1"/>
</dbReference>
<dbReference type="Gene3D" id="2.40.128.150">
    <property type="entry name" value="Cysteine proteinases"/>
    <property type="match status" value="1"/>
</dbReference>
<dbReference type="PRINTS" id="PR01543">
    <property type="entry name" value="ANATRNSFRASE"/>
</dbReference>
<sequence>MGTITRHQAPEDADVPAPPEVPPPGPEFGWESAGLDLDAYLERVGHTGPVRADLATLRALVRAQAESLPFENLDVLLRGDVSLEIGALQDKLVRRRRGGYCHELNGLLATVLDRIGFTVTALSARMLFGADAATLRPVGHTLLRVDVPGGGAWIVDTGVGGWGPPAPLPLRNGAQVRAGDWLYRLDRTPRGWLVRLLRHDGWFNVHLFTLEPYYRPDMADFSYIAAHHPRSPFTRMVSVQRNGASERAVLTDRRLETHRPDRAPEVRTLAPEDVPGVLRGVFGLHLPPEDEEALVRFTARAPEGQEVD</sequence>
<dbReference type="InterPro" id="IPR001447">
    <property type="entry name" value="Arylamine_N-AcTrfase"/>
</dbReference>
<organism evidence="4 5">
    <name type="scientific">Nocardiopsis suaedae</name>
    <dbReference type="NCBI Taxonomy" id="3018444"/>
    <lineage>
        <taxon>Bacteria</taxon>
        <taxon>Bacillati</taxon>
        <taxon>Actinomycetota</taxon>
        <taxon>Actinomycetes</taxon>
        <taxon>Streptosporangiales</taxon>
        <taxon>Nocardiopsidaceae</taxon>
        <taxon>Nocardiopsis</taxon>
    </lineage>
</organism>
<reference evidence="4" key="1">
    <citation type="submission" date="2023-01" db="EMBL/GenBank/DDBJ databases">
        <title>Draft genome sequence of Nocardiopsis sp. LSu2-4 isolated from halophytes.</title>
        <authorList>
            <person name="Duangmal K."/>
            <person name="Chantavorakit T."/>
        </authorList>
    </citation>
    <scope>NUCLEOTIDE SEQUENCE</scope>
    <source>
        <strain evidence="4">LSu2-4</strain>
    </source>
</reference>
<dbReference type="PANTHER" id="PTHR11786">
    <property type="entry name" value="N-HYDROXYARYLAMINE O-ACETYLTRANSFERASE"/>
    <property type="match status" value="1"/>
</dbReference>
<evidence type="ECO:0000256" key="3">
    <source>
        <dbReference type="SAM" id="MobiDB-lite"/>
    </source>
</evidence>
<feature type="region of interest" description="Disordered" evidence="3">
    <location>
        <begin position="1"/>
        <end position="27"/>
    </location>
</feature>
<keyword evidence="5" id="KW-1185">Reference proteome</keyword>
<dbReference type="Proteomes" id="UP001165685">
    <property type="component" value="Unassembled WGS sequence"/>
</dbReference>
<evidence type="ECO:0000256" key="2">
    <source>
        <dbReference type="RuleBase" id="RU003452"/>
    </source>
</evidence>
<accession>A0ABT4TN55</accession>
<name>A0ABT4TN55_9ACTN</name>
<evidence type="ECO:0000313" key="4">
    <source>
        <dbReference type="EMBL" id="MDA2805820.1"/>
    </source>
</evidence>
<evidence type="ECO:0000256" key="1">
    <source>
        <dbReference type="ARBA" id="ARBA00006547"/>
    </source>
</evidence>
<comment type="caution">
    <text evidence="4">The sequence shown here is derived from an EMBL/GenBank/DDBJ whole genome shotgun (WGS) entry which is preliminary data.</text>
</comment>
<protein>
    <submittedName>
        <fullName evidence="4">Arylamine N-acetyltransferase</fullName>
    </submittedName>
</protein>
<dbReference type="PANTHER" id="PTHR11786:SF0">
    <property type="entry name" value="ARYLAMINE N-ACETYLTRANSFERASE 4-RELATED"/>
    <property type="match status" value="1"/>
</dbReference>
<gene>
    <name evidence="4" type="ORF">O4U47_14990</name>
</gene>
<comment type="similarity">
    <text evidence="1 2">Belongs to the arylamine N-acetyltransferase family.</text>
</comment>
<dbReference type="EMBL" id="JAQFWP010000025">
    <property type="protein sequence ID" value="MDA2805820.1"/>
    <property type="molecule type" value="Genomic_DNA"/>
</dbReference>
<feature type="compositionally biased region" description="Pro residues" evidence="3">
    <location>
        <begin position="16"/>
        <end position="26"/>
    </location>
</feature>
<dbReference type="Gene3D" id="3.30.2140.10">
    <property type="entry name" value="Arylamine N-acetyltransferase"/>
    <property type="match status" value="1"/>
</dbReference>
<dbReference type="SUPFAM" id="SSF54001">
    <property type="entry name" value="Cysteine proteinases"/>
    <property type="match status" value="1"/>
</dbReference>
<dbReference type="RefSeq" id="WP_270678467.1">
    <property type="nucleotide sequence ID" value="NZ_JAQFWP010000025.1"/>
</dbReference>
<evidence type="ECO:0000313" key="5">
    <source>
        <dbReference type="Proteomes" id="UP001165685"/>
    </source>
</evidence>
<dbReference type="InterPro" id="IPR038765">
    <property type="entry name" value="Papain-like_cys_pep_sf"/>
</dbReference>
<proteinExistence type="inferred from homology"/>